<accession>A0A098TLB8</accession>
<protein>
    <submittedName>
        <fullName evidence="7">Uncharacterized protein</fullName>
    </submittedName>
</protein>
<dbReference type="GO" id="GO:0008320">
    <property type="term" value="F:protein transmembrane transporter activity"/>
    <property type="evidence" value="ECO:0007669"/>
    <property type="project" value="TreeGrafter"/>
</dbReference>
<evidence type="ECO:0000259" key="6">
    <source>
        <dbReference type="Pfam" id="PF08479"/>
    </source>
</evidence>
<comment type="caution">
    <text evidence="7">The sequence shown here is derived from an EMBL/GenBank/DDBJ whole genome shotgun (WGS) entry which is preliminary data.</text>
</comment>
<evidence type="ECO:0000313" key="7">
    <source>
        <dbReference type="EMBL" id="KGF73100.1"/>
    </source>
</evidence>
<dbReference type="InterPro" id="IPR005565">
    <property type="entry name" value="Hemolysn_activator_HlyB_C"/>
</dbReference>
<dbReference type="STRING" id="1497020.DO97_01795"/>
<feature type="compositionally biased region" description="Pro residues" evidence="4">
    <location>
        <begin position="67"/>
        <end position="97"/>
    </location>
</feature>
<feature type="domain" description="Polypeptide-transport-associated ShlB-type" evidence="6">
    <location>
        <begin position="100"/>
        <end position="174"/>
    </location>
</feature>
<keyword evidence="8" id="KW-1185">Reference proteome</keyword>
<evidence type="ECO:0000256" key="2">
    <source>
        <dbReference type="ARBA" id="ARBA00022692"/>
    </source>
</evidence>
<dbReference type="Pfam" id="PF08479">
    <property type="entry name" value="POTRA_2"/>
    <property type="match status" value="1"/>
</dbReference>
<evidence type="ECO:0000256" key="3">
    <source>
        <dbReference type="ARBA" id="ARBA00023237"/>
    </source>
</evidence>
<keyword evidence="1" id="KW-0472">Membrane</keyword>
<keyword evidence="3" id="KW-0998">Cell outer membrane</keyword>
<dbReference type="InterPro" id="IPR013686">
    <property type="entry name" value="Polypept-transport_assoc_ShlB"/>
</dbReference>
<dbReference type="PANTHER" id="PTHR34597">
    <property type="entry name" value="SLR1661 PROTEIN"/>
    <property type="match status" value="1"/>
</dbReference>
<dbReference type="InterPro" id="IPR051544">
    <property type="entry name" value="TPS_OM_transporter"/>
</dbReference>
<gene>
    <name evidence="7" type="ORF">DO97_01795</name>
</gene>
<dbReference type="Proteomes" id="UP000030170">
    <property type="component" value="Unassembled WGS sequence"/>
</dbReference>
<dbReference type="Pfam" id="PF03865">
    <property type="entry name" value="ShlB"/>
    <property type="match status" value="1"/>
</dbReference>
<dbReference type="Gene3D" id="3.10.20.310">
    <property type="entry name" value="membrane protein fhac"/>
    <property type="match status" value="1"/>
</dbReference>
<evidence type="ECO:0000259" key="5">
    <source>
        <dbReference type="Pfam" id="PF03865"/>
    </source>
</evidence>
<dbReference type="PANTHER" id="PTHR34597:SF1">
    <property type="entry name" value="HEME_HEMOPEXIN TRANSPORTER PROTEIN HUXB"/>
    <property type="match status" value="1"/>
</dbReference>
<evidence type="ECO:0000313" key="8">
    <source>
        <dbReference type="Proteomes" id="UP000030170"/>
    </source>
</evidence>
<reference evidence="7 8" key="1">
    <citation type="journal article" date="2014" name="Mol. Ecol.">
        <title>Evolution of Synechococcus.</title>
        <authorList>
            <person name="Dvorak P."/>
            <person name="Casamatta D."/>
            <person name="Hasler P."/>
            <person name="Poulickova A."/>
            <person name="Ondrej V."/>
            <person name="Sanges R."/>
        </authorList>
    </citation>
    <scope>NUCLEOTIDE SEQUENCE [LARGE SCALE GENOMIC DNA]</scope>
    <source>
        <strain evidence="7 8">CAUP A 1101</strain>
    </source>
</reference>
<keyword evidence="2" id="KW-0812">Transmembrane</keyword>
<evidence type="ECO:0000256" key="4">
    <source>
        <dbReference type="SAM" id="MobiDB-lite"/>
    </source>
</evidence>
<dbReference type="GO" id="GO:0098046">
    <property type="term" value="C:type V protein secretion system complex"/>
    <property type="evidence" value="ECO:0007669"/>
    <property type="project" value="TreeGrafter"/>
</dbReference>
<name>A0A098TLB8_9CYAN</name>
<feature type="region of interest" description="Disordered" evidence="4">
    <location>
        <begin position="31"/>
        <end position="97"/>
    </location>
</feature>
<proteinExistence type="predicted"/>
<organism evidence="7 8">
    <name type="scientific">Neosynechococcus sphagnicola sy1</name>
    <dbReference type="NCBI Taxonomy" id="1497020"/>
    <lineage>
        <taxon>Bacteria</taxon>
        <taxon>Bacillati</taxon>
        <taxon>Cyanobacteriota</taxon>
        <taxon>Cyanophyceae</taxon>
        <taxon>Neosynechococcales</taxon>
        <taxon>Neosynechococcaceae</taxon>
        <taxon>Neosynechococcus</taxon>
    </lineage>
</organism>
<dbReference type="OrthoDB" id="596066at2"/>
<dbReference type="GO" id="GO:0046819">
    <property type="term" value="P:protein secretion by the type V secretion system"/>
    <property type="evidence" value="ECO:0007669"/>
    <property type="project" value="TreeGrafter"/>
</dbReference>
<keyword evidence="1" id="KW-1134">Transmembrane beta strand</keyword>
<dbReference type="EMBL" id="JJML01000015">
    <property type="protein sequence ID" value="KGF73100.1"/>
    <property type="molecule type" value="Genomic_DNA"/>
</dbReference>
<sequence>MPGVLVLATASWGAPCLISCQQLGLHPGSEALFPEGSGRSPGFEVAQRAAPPNLTPRPNPNLDRFLQPPPTPTPLPAPTPPLFTPPSSTPAPTEPTVPIPVTTIDVKGSTVFGAADWNPIIQPLQGHSVTLEQLQQVADAITQLYLNKGYITSRAILVDQTIVNGVVQIQVIEGRLESIQVQGNKRVSRNYISSRIRLGAKTPLNTSHLEDQLRLLKADPLFKSVEASLRPGKELGGSILVVKVAEANHYITSFFADNYSPPSVGGERFGVIMGHRNLSGQGDTISAAYNRTTTGGANVYDFDYALPVNAMNGTLLLRAAPYDNQITDPNFKQFGIRGTNSLYEIGFRQPLIRSTRQEFALSLGFAYQSGQTFLFDNLPTPFGIGPSSDGVSTTSIVKFGQDYVRRDALGAWALRSQVSVGTGLFDATQNPAPIPDGEFISWLGQAQRVQLFGKDRLLILSADLQLTPNSLLPQQQFVIGGGQSIRGYRQNVRSGDNGFRVSAEGRLPIYRDEAGKPLIQLAPFFDAGAVWNQVNNPNLLPEQTFVAGAGLGLLWEPFPRFNVRLDYGIPLIDLRDRGNNIQDAGFYFSVGYRPW</sequence>
<dbReference type="Gene3D" id="2.40.160.50">
    <property type="entry name" value="membrane protein fhac: a member of the omp85/tpsb transporter family"/>
    <property type="match status" value="1"/>
</dbReference>
<feature type="domain" description="Haemolysin activator HlyB C-terminal" evidence="5">
    <location>
        <begin position="236"/>
        <end position="553"/>
    </location>
</feature>
<evidence type="ECO:0000256" key="1">
    <source>
        <dbReference type="ARBA" id="ARBA00022452"/>
    </source>
</evidence>
<dbReference type="AlphaFoldDB" id="A0A098TLB8"/>